<evidence type="ECO:0000256" key="3">
    <source>
        <dbReference type="ARBA" id="ARBA00005446"/>
    </source>
</evidence>
<dbReference type="NCBIfam" id="TIGR01389">
    <property type="entry name" value="recQ"/>
    <property type="match status" value="1"/>
</dbReference>
<dbReference type="GO" id="GO:0016787">
    <property type="term" value="F:hydrolase activity"/>
    <property type="evidence" value="ECO:0007669"/>
    <property type="project" value="UniProtKB-KW"/>
</dbReference>
<dbReference type="CDD" id="cd17920">
    <property type="entry name" value="DEXHc_RecQ"/>
    <property type="match status" value="1"/>
</dbReference>
<evidence type="ECO:0000256" key="16">
    <source>
        <dbReference type="NCBIfam" id="TIGR01389"/>
    </source>
</evidence>
<dbReference type="InterPro" id="IPR014001">
    <property type="entry name" value="Helicase_ATP-bd"/>
</dbReference>
<dbReference type="SUPFAM" id="SSF52540">
    <property type="entry name" value="P-loop containing nucleoside triphosphate hydrolases"/>
    <property type="match status" value="2"/>
</dbReference>
<dbReference type="FunFam" id="1.10.10.10:FF:000175">
    <property type="entry name" value="ATP-dependent DNA helicase RecQ"/>
    <property type="match status" value="1"/>
</dbReference>
<dbReference type="PANTHER" id="PTHR13710">
    <property type="entry name" value="DNA HELICASE RECQ FAMILY MEMBER"/>
    <property type="match status" value="1"/>
</dbReference>
<keyword evidence="5" id="KW-0547">Nucleotide-binding</keyword>
<dbReference type="Proteomes" id="UP000006732">
    <property type="component" value="Chromosome"/>
</dbReference>
<feature type="domain" description="Helicase C-terminal" evidence="19">
    <location>
        <begin position="215"/>
        <end position="361"/>
    </location>
</feature>
<name>A1AN54_PELPD</name>
<evidence type="ECO:0000256" key="13">
    <source>
        <dbReference type="ARBA" id="ARBA00023204"/>
    </source>
</evidence>
<evidence type="ECO:0000256" key="12">
    <source>
        <dbReference type="ARBA" id="ARBA00023172"/>
    </source>
</evidence>
<evidence type="ECO:0000256" key="11">
    <source>
        <dbReference type="ARBA" id="ARBA00023125"/>
    </source>
</evidence>
<dbReference type="FunFam" id="1.10.150.80:FF:000002">
    <property type="entry name" value="ATP-dependent DNA helicase RecQ"/>
    <property type="match status" value="1"/>
</dbReference>
<dbReference type="Gene3D" id="1.10.10.10">
    <property type="entry name" value="Winged helix-like DNA-binding domain superfamily/Winged helix DNA-binding domain"/>
    <property type="match status" value="1"/>
</dbReference>
<dbReference type="Pfam" id="PF00271">
    <property type="entry name" value="Helicase_C"/>
    <property type="match status" value="1"/>
</dbReference>
<dbReference type="NCBIfam" id="TIGR00614">
    <property type="entry name" value="recQ_fam"/>
    <property type="match status" value="1"/>
</dbReference>
<dbReference type="FunFam" id="3.40.50.300:FF:000156">
    <property type="entry name" value="ATP-dependent DNA helicase recQ"/>
    <property type="match status" value="1"/>
</dbReference>
<dbReference type="Pfam" id="PF00270">
    <property type="entry name" value="DEAD"/>
    <property type="match status" value="1"/>
</dbReference>
<comment type="cofactor">
    <cofactor evidence="2">
        <name>Zn(2+)</name>
        <dbReference type="ChEBI" id="CHEBI:29105"/>
    </cofactor>
</comment>
<dbReference type="SMART" id="SM00490">
    <property type="entry name" value="HELICc"/>
    <property type="match status" value="1"/>
</dbReference>
<feature type="domain" description="HRDC" evidence="17">
    <location>
        <begin position="523"/>
        <end position="603"/>
    </location>
</feature>
<dbReference type="CDD" id="cd18794">
    <property type="entry name" value="SF2_C_RecQ"/>
    <property type="match status" value="1"/>
</dbReference>
<keyword evidence="10" id="KW-0067">ATP-binding</keyword>
<keyword evidence="11" id="KW-0238">DNA-binding</keyword>
<comment type="catalytic activity">
    <reaction evidence="15">
        <text>Couples ATP hydrolysis with the unwinding of duplex DNA by translocating in the 3'-5' direction.</text>
        <dbReference type="EC" id="5.6.2.4"/>
    </reaction>
</comment>
<dbReference type="PROSITE" id="PS50967">
    <property type="entry name" value="HRDC"/>
    <property type="match status" value="1"/>
</dbReference>
<proteinExistence type="inferred from homology"/>
<dbReference type="GO" id="GO:0006260">
    <property type="term" value="P:DNA replication"/>
    <property type="evidence" value="ECO:0007669"/>
    <property type="project" value="InterPro"/>
</dbReference>
<keyword evidence="14" id="KW-0413">Isomerase</keyword>
<evidence type="ECO:0000256" key="2">
    <source>
        <dbReference type="ARBA" id="ARBA00001947"/>
    </source>
</evidence>
<organism evidence="20 21">
    <name type="scientific">Pelobacter propionicus (strain DSM 2379 / NBRC 103807 / OttBd1)</name>
    <dbReference type="NCBI Taxonomy" id="338966"/>
    <lineage>
        <taxon>Bacteria</taxon>
        <taxon>Pseudomonadati</taxon>
        <taxon>Thermodesulfobacteriota</taxon>
        <taxon>Desulfuromonadia</taxon>
        <taxon>Desulfuromonadales</taxon>
        <taxon>Desulfuromonadaceae</taxon>
        <taxon>Pelobacter</taxon>
    </lineage>
</organism>
<evidence type="ECO:0000259" key="17">
    <source>
        <dbReference type="PROSITE" id="PS50967"/>
    </source>
</evidence>
<accession>A1AN54</accession>
<dbReference type="PROSITE" id="PS51192">
    <property type="entry name" value="HELICASE_ATP_BIND_1"/>
    <property type="match status" value="1"/>
</dbReference>
<dbReference type="GO" id="GO:0006310">
    <property type="term" value="P:DNA recombination"/>
    <property type="evidence" value="ECO:0007669"/>
    <property type="project" value="UniProtKB-UniRule"/>
</dbReference>
<protein>
    <recommendedName>
        <fullName evidence="16">DNA helicase RecQ</fullName>
        <ecNumber evidence="16">5.6.2.4</ecNumber>
    </recommendedName>
</protein>
<dbReference type="KEGG" id="ppd:Ppro_1151"/>
<dbReference type="GO" id="GO:0046872">
    <property type="term" value="F:metal ion binding"/>
    <property type="evidence" value="ECO:0007669"/>
    <property type="project" value="UniProtKB-KW"/>
</dbReference>
<dbReference type="InterPro" id="IPR029491">
    <property type="entry name" value="Helicase_HTH"/>
</dbReference>
<dbReference type="GO" id="GO:0005737">
    <property type="term" value="C:cytoplasm"/>
    <property type="evidence" value="ECO:0007669"/>
    <property type="project" value="TreeGrafter"/>
</dbReference>
<dbReference type="Pfam" id="PF16124">
    <property type="entry name" value="RecQ_Zn_bind"/>
    <property type="match status" value="1"/>
</dbReference>
<dbReference type="InterPro" id="IPR032284">
    <property type="entry name" value="RecQ_Zn-bd"/>
</dbReference>
<dbReference type="Pfam" id="PF14493">
    <property type="entry name" value="HTH_40"/>
    <property type="match status" value="1"/>
</dbReference>
<dbReference type="InterPro" id="IPR036388">
    <property type="entry name" value="WH-like_DNA-bd_sf"/>
</dbReference>
<evidence type="ECO:0000256" key="1">
    <source>
        <dbReference type="ARBA" id="ARBA00001946"/>
    </source>
</evidence>
<dbReference type="SMART" id="SM00487">
    <property type="entry name" value="DEXDc"/>
    <property type="match status" value="1"/>
</dbReference>
<evidence type="ECO:0000256" key="9">
    <source>
        <dbReference type="ARBA" id="ARBA00022833"/>
    </source>
</evidence>
<dbReference type="GO" id="GO:0043590">
    <property type="term" value="C:bacterial nucleoid"/>
    <property type="evidence" value="ECO:0007669"/>
    <property type="project" value="TreeGrafter"/>
</dbReference>
<dbReference type="STRING" id="338966.Ppro_1151"/>
<dbReference type="InterPro" id="IPR004589">
    <property type="entry name" value="DNA_helicase_ATP-dep_RecQ"/>
</dbReference>
<dbReference type="GO" id="GO:0043138">
    <property type="term" value="F:3'-5' DNA helicase activity"/>
    <property type="evidence" value="ECO:0007669"/>
    <property type="project" value="UniProtKB-EC"/>
</dbReference>
<dbReference type="OrthoDB" id="9760034at2"/>
<dbReference type="InterPro" id="IPR011545">
    <property type="entry name" value="DEAD/DEAH_box_helicase_dom"/>
</dbReference>
<dbReference type="GO" id="GO:0006281">
    <property type="term" value="P:DNA repair"/>
    <property type="evidence" value="ECO:0007669"/>
    <property type="project" value="UniProtKB-KW"/>
</dbReference>
<dbReference type="SUPFAM" id="SSF47819">
    <property type="entry name" value="HRDC-like"/>
    <property type="match status" value="1"/>
</dbReference>
<dbReference type="EC" id="5.6.2.4" evidence="16"/>
<dbReference type="eggNOG" id="COG0514">
    <property type="taxonomic scope" value="Bacteria"/>
</dbReference>
<keyword evidence="4" id="KW-0479">Metal-binding</keyword>
<keyword evidence="21" id="KW-1185">Reference proteome</keyword>
<dbReference type="FunFam" id="3.40.50.300:FF:000296">
    <property type="entry name" value="ATP-dependent DNA helicase RecQ"/>
    <property type="match status" value="1"/>
</dbReference>
<evidence type="ECO:0000256" key="14">
    <source>
        <dbReference type="ARBA" id="ARBA00023235"/>
    </source>
</evidence>
<dbReference type="InterPro" id="IPR018982">
    <property type="entry name" value="RQC_domain"/>
</dbReference>
<dbReference type="InterPro" id="IPR002121">
    <property type="entry name" value="HRDC_dom"/>
</dbReference>
<dbReference type="GO" id="GO:0009432">
    <property type="term" value="P:SOS response"/>
    <property type="evidence" value="ECO:0007669"/>
    <property type="project" value="UniProtKB-UniRule"/>
</dbReference>
<evidence type="ECO:0000256" key="10">
    <source>
        <dbReference type="ARBA" id="ARBA00022840"/>
    </source>
</evidence>
<dbReference type="InterPro" id="IPR001650">
    <property type="entry name" value="Helicase_C-like"/>
</dbReference>
<dbReference type="Gene3D" id="3.40.50.300">
    <property type="entry name" value="P-loop containing nucleotide triphosphate hydrolases"/>
    <property type="match status" value="2"/>
</dbReference>
<dbReference type="InterPro" id="IPR010997">
    <property type="entry name" value="HRDC-like_sf"/>
</dbReference>
<dbReference type="SMART" id="SM00956">
    <property type="entry name" value="RQC"/>
    <property type="match status" value="1"/>
</dbReference>
<dbReference type="GO" id="GO:0009378">
    <property type="term" value="F:four-way junction helicase activity"/>
    <property type="evidence" value="ECO:0007669"/>
    <property type="project" value="TreeGrafter"/>
</dbReference>
<keyword evidence="6" id="KW-0227">DNA damage</keyword>
<evidence type="ECO:0000256" key="7">
    <source>
        <dbReference type="ARBA" id="ARBA00022801"/>
    </source>
</evidence>
<keyword evidence="12" id="KW-0233">DNA recombination</keyword>
<dbReference type="GO" id="GO:0030894">
    <property type="term" value="C:replisome"/>
    <property type="evidence" value="ECO:0007669"/>
    <property type="project" value="TreeGrafter"/>
</dbReference>
<keyword evidence="13" id="KW-0234">DNA repair</keyword>
<evidence type="ECO:0000256" key="4">
    <source>
        <dbReference type="ARBA" id="ARBA00022723"/>
    </source>
</evidence>
<dbReference type="Pfam" id="PF00570">
    <property type="entry name" value="HRDC"/>
    <property type="match status" value="1"/>
</dbReference>
<dbReference type="SMART" id="SM00341">
    <property type="entry name" value="HRDC"/>
    <property type="match status" value="1"/>
</dbReference>
<dbReference type="RefSeq" id="WP_011735076.1">
    <property type="nucleotide sequence ID" value="NC_008609.1"/>
</dbReference>
<dbReference type="PROSITE" id="PS51194">
    <property type="entry name" value="HELICASE_CTER"/>
    <property type="match status" value="1"/>
</dbReference>
<comment type="similarity">
    <text evidence="3">Belongs to the helicase family. RecQ subfamily.</text>
</comment>
<dbReference type="InterPro" id="IPR027417">
    <property type="entry name" value="P-loop_NTPase"/>
</dbReference>
<evidence type="ECO:0000256" key="5">
    <source>
        <dbReference type="ARBA" id="ARBA00022741"/>
    </source>
</evidence>
<dbReference type="Gene3D" id="1.10.150.80">
    <property type="entry name" value="HRDC domain"/>
    <property type="match status" value="1"/>
</dbReference>
<evidence type="ECO:0000256" key="8">
    <source>
        <dbReference type="ARBA" id="ARBA00022806"/>
    </source>
</evidence>
<dbReference type="GO" id="GO:0003677">
    <property type="term" value="F:DNA binding"/>
    <property type="evidence" value="ECO:0007669"/>
    <property type="project" value="UniProtKB-KW"/>
</dbReference>
<dbReference type="InterPro" id="IPR044876">
    <property type="entry name" value="HRDC_dom_sf"/>
</dbReference>
<dbReference type="EMBL" id="CP000482">
    <property type="protein sequence ID" value="ABK98774.1"/>
    <property type="molecule type" value="Genomic_DNA"/>
</dbReference>
<feature type="domain" description="Helicase ATP-binding" evidence="18">
    <location>
        <begin position="26"/>
        <end position="194"/>
    </location>
</feature>
<dbReference type="InterPro" id="IPR006293">
    <property type="entry name" value="DNA_helicase_ATP-dep_RecQ_bac"/>
</dbReference>
<gene>
    <name evidence="20" type="ordered locus">Ppro_1151</name>
</gene>
<dbReference type="PANTHER" id="PTHR13710:SF105">
    <property type="entry name" value="ATP-DEPENDENT DNA HELICASE Q1"/>
    <property type="match status" value="1"/>
</dbReference>
<dbReference type="GO" id="GO:0005524">
    <property type="term" value="F:ATP binding"/>
    <property type="evidence" value="ECO:0007669"/>
    <property type="project" value="UniProtKB-KW"/>
</dbReference>
<keyword evidence="9" id="KW-0862">Zinc</keyword>
<evidence type="ECO:0000259" key="18">
    <source>
        <dbReference type="PROSITE" id="PS51192"/>
    </source>
</evidence>
<evidence type="ECO:0000313" key="21">
    <source>
        <dbReference type="Proteomes" id="UP000006732"/>
    </source>
</evidence>
<reference evidence="20 21" key="1">
    <citation type="submission" date="2006-10" db="EMBL/GenBank/DDBJ databases">
        <title>Complete sequence of chromosome of Pelobacter propionicus DSM 2379.</title>
        <authorList>
            <consortium name="US DOE Joint Genome Institute"/>
            <person name="Copeland A."/>
            <person name="Lucas S."/>
            <person name="Lapidus A."/>
            <person name="Barry K."/>
            <person name="Detter J.C."/>
            <person name="Glavina del Rio T."/>
            <person name="Hammon N."/>
            <person name="Israni S."/>
            <person name="Dalin E."/>
            <person name="Tice H."/>
            <person name="Pitluck S."/>
            <person name="Saunders E."/>
            <person name="Brettin T."/>
            <person name="Bruce D."/>
            <person name="Han C."/>
            <person name="Tapia R."/>
            <person name="Schmutz J."/>
            <person name="Larimer F."/>
            <person name="Land M."/>
            <person name="Hauser L."/>
            <person name="Kyrpides N."/>
            <person name="Kim E."/>
            <person name="Lovley D."/>
            <person name="Richardson P."/>
        </authorList>
    </citation>
    <scope>NUCLEOTIDE SEQUENCE [LARGE SCALE GENOMIC DNA]</scope>
    <source>
        <strain evidence="21">DSM 2379 / NBRC 103807 / OttBd1</strain>
    </source>
</reference>
<keyword evidence="7 20" id="KW-0378">Hydrolase</keyword>
<dbReference type="AlphaFoldDB" id="A1AN54"/>
<evidence type="ECO:0000256" key="6">
    <source>
        <dbReference type="ARBA" id="ARBA00022763"/>
    </source>
</evidence>
<evidence type="ECO:0000313" key="20">
    <source>
        <dbReference type="EMBL" id="ABK98774.1"/>
    </source>
</evidence>
<dbReference type="HOGENOM" id="CLU_001103_14_3_7"/>
<comment type="cofactor">
    <cofactor evidence="1">
        <name>Mg(2+)</name>
        <dbReference type="ChEBI" id="CHEBI:18420"/>
    </cofactor>
</comment>
<evidence type="ECO:0000259" key="19">
    <source>
        <dbReference type="PROSITE" id="PS51194"/>
    </source>
</evidence>
<evidence type="ECO:0000256" key="15">
    <source>
        <dbReference type="ARBA" id="ARBA00034617"/>
    </source>
</evidence>
<sequence length="714" mass="78921">MSDSLDHTLKSVFGYGSFRPPQREVIQRVVAGEDVFLVMPTGGGKSLCYQIPALHREGVAIVVSPLISLMKDQVDGLVDAGVRAACYNSSLTAEESRAVSRQLAQGELDLLYVAPERLLLPDFLERLGGLKLALFAIDEAHCISQWGHDFRPDYVKLGRLRELFPSVPIVAMTATADPETRRDIIRQLGIERATLFVAGFDRPNITYAVIPKQKPVNQLLSFLKGRGDESGIVYALSRKRVEQVTERLQQAGFDAAAYHAGLPDRERSRVQDAFRRDDLRVVVATVAFGMGIDKPNVRFVVHYDLPKSVESYYQETGRAGRDGLPSQALMLFGMGDVMTARSLIENSDNAERVRIELQKLNAMVSYAEALTCRRRALLAYFGEQRDDDCGNCDICNDPPARFDATEAAQKALSCVYRVGERFGSRHVIDVLRGARGQRILELGHDRLSTYGIGAALSTAQWDNIMRQLIHLGYLGQDFSRFGALALTSAARPVLTGETRVILGEPRDLARTEEKLSRRATAVDGAHGPLFKALKALRKELADDAGVPPFVVFSDATLLEMARSMPSDEGQLLLVSGVGTQKLRRYGARFLELIVAHCGAADTGGEPDDLPQALQGQSETLRQTYRLYRQGHGLPQLASMRGLKETTVAAHLEELSDAGAEIDLRRFVSPEKQSLIEARLEQVGPFSLSLLKEGLPDDIGYTELRLMRGAWKRER</sequence>
<dbReference type="Pfam" id="PF09382">
    <property type="entry name" value="RQC"/>
    <property type="match status" value="1"/>
</dbReference>
<keyword evidence="8 20" id="KW-0347">Helicase</keyword>